<dbReference type="SUPFAM" id="SSF52096">
    <property type="entry name" value="ClpP/crotonase"/>
    <property type="match status" value="2"/>
</dbReference>
<keyword evidence="5" id="KW-1185">Reference proteome</keyword>
<dbReference type="EC" id="6.4.1.3" evidence="4"/>
<dbReference type="PANTHER" id="PTHR43842">
    <property type="entry name" value="PROPIONYL-COA CARBOXYLASE BETA CHAIN"/>
    <property type="match status" value="1"/>
</dbReference>
<dbReference type="AlphaFoldDB" id="A0A0W0GI45"/>
<dbReference type="InterPro" id="IPR051047">
    <property type="entry name" value="AccD/PCCB"/>
</dbReference>
<reference evidence="4 5" key="1">
    <citation type="submission" date="2015-06" db="EMBL/GenBank/DDBJ databases">
        <title>Genome sequence of the organohalide-respiring Dehalogenimonas alkenigignens type strain (IP3-3T).</title>
        <authorList>
            <person name="Key T.A."/>
            <person name="Richmond D.P."/>
            <person name="Bowman K.S."/>
            <person name="Cho Y.-J."/>
            <person name="Chun J."/>
            <person name="da Costa M.S."/>
            <person name="Rainey F.A."/>
            <person name="Moe W.M."/>
        </authorList>
    </citation>
    <scope>NUCLEOTIDE SEQUENCE [LARGE SCALE GENOMIC DNA]</scope>
    <source>
        <strain evidence="4 5">IP3-3</strain>
    </source>
</reference>
<sequence>MKEKLTELEAKKQQIACGGGEARIKAQHARGKLTARERIEKLLDPGSFTELSAFCSHRSADFGLADAIHPGDAVVTGCGTIDGRKVFIYSQDFTVLGGSISEVVGQKVRQIVDMAIDQGAPLLAINDSGGARIQEGVASLCGVGDILLLNALASGSIPQISIVVGPSAGGAVYGPALTDFVFMVKGLGQMYITGPDVVKAVTGEEVTHEALGGADVHAKKSGVSHFTFNSEVDCFAAVRRLLSFIPSSFKESPPKLAVKKTHAPQTDESLNSIVPDDPKRPYDMKKIITAVIDGGDFMEVHAGFAPNMIVGFGRLDGQSVGIVAQQPNYLAGVIDINASVKAARFVRFCDAFNIPLVSFVDVPGFMPGVDQEHGGIIRHGAKLIFAYAEATVPKITVITRKAYGGAYIVMSSRHLRGDINLAWPCAEIAVMGAEGAVAVIHRKKIAEAAEPDAERQRCVSEYREKFDNPYQAAALGYIDDVIVPAETRPRLIQALKVLAGKQGKNPAKKHGNIPL</sequence>
<dbReference type="PROSITE" id="PS50989">
    <property type="entry name" value="COA_CT_CTER"/>
    <property type="match status" value="1"/>
</dbReference>
<dbReference type="GO" id="GO:0016740">
    <property type="term" value="F:transferase activity"/>
    <property type="evidence" value="ECO:0007669"/>
    <property type="project" value="UniProtKB-KW"/>
</dbReference>
<keyword evidence="4" id="KW-0436">Ligase</keyword>
<dbReference type="InterPro" id="IPR011762">
    <property type="entry name" value="COA_CT_N"/>
</dbReference>
<comment type="caution">
    <text evidence="4">The sequence shown here is derived from an EMBL/GenBank/DDBJ whole genome shotgun (WGS) entry which is preliminary data.</text>
</comment>
<accession>A0A0W0GI45</accession>
<dbReference type="PRINTS" id="PR01070">
    <property type="entry name" value="ACCCTRFRASEB"/>
</dbReference>
<evidence type="ECO:0000313" key="4">
    <source>
        <dbReference type="EMBL" id="KTB48228.1"/>
    </source>
</evidence>
<dbReference type="InterPro" id="IPR029045">
    <property type="entry name" value="ClpP/crotonase-like_dom_sf"/>
</dbReference>
<dbReference type="OrthoDB" id="9803706at2"/>
<keyword evidence="4" id="KW-0808">Transferase</keyword>
<dbReference type="Pfam" id="PF01039">
    <property type="entry name" value="Carboxyl_trans"/>
    <property type="match status" value="1"/>
</dbReference>
<dbReference type="RefSeq" id="WP_058439246.1">
    <property type="nucleotide sequence ID" value="NZ_KQ758903.1"/>
</dbReference>
<evidence type="ECO:0000313" key="5">
    <source>
        <dbReference type="Proteomes" id="UP000053947"/>
    </source>
</evidence>
<dbReference type="PROSITE" id="PS50980">
    <property type="entry name" value="COA_CT_NTER"/>
    <property type="match status" value="1"/>
</dbReference>
<dbReference type="Proteomes" id="UP000053947">
    <property type="component" value="Unassembled WGS sequence"/>
</dbReference>
<feature type="domain" description="CoA carboxyltransferase N-terminal" evidence="2">
    <location>
        <begin position="1"/>
        <end position="257"/>
    </location>
</feature>
<dbReference type="InterPro" id="IPR011763">
    <property type="entry name" value="COA_CT_C"/>
</dbReference>
<protein>
    <submittedName>
        <fullName evidence="4">Propionyl-CoA carboxylase carboxyltransferase subunit</fullName>
        <ecNumber evidence="4">6.4.1.3</ecNumber>
    </submittedName>
</protein>
<dbReference type="GO" id="GO:0015977">
    <property type="term" value="P:carbon fixation"/>
    <property type="evidence" value="ECO:0007669"/>
    <property type="project" value="UniProtKB-ARBA"/>
</dbReference>
<evidence type="ECO:0000259" key="2">
    <source>
        <dbReference type="PROSITE" id="PS50980"/>
    </source>
</evidence>
<evidence type="ECO:0000256" key="1">
    <source>
        <dbReference type="ARBA" id="ARBA00006102"/>
    </source>
</evidence>
<dbReference type="FunFam" id="3.90.226.10:FF:000016">
    <property type="entry name" value="Propionyl-CoA carboxylase, beta subunit"/>
    <property type="match status" value="1"/>
</dbReference>
<dbReference type="Gene3D" id="3.90.226.10">
    <property type="entry name" value="2-enoyl-CoA Hydratase, Chain A, domain 1"/>
    <property type="match status" value="2"/>
</dbReference>
<feature type="domain" description="CoA carboxyltransferase C-terminal" evidence="3">
    <location>
        <begin position="265"/>
        <end position="509"/>
    </location>
</feature>
<dbReference type="GO" id="GO:0006633">
    <property type="term" value="P:fatty acid biosynthetic process"/>
    <property type="evidence" value="ECO:0007669"/>
    <property type="project" value="InterPro"/>
</dbReference>
<dbReference type="GO" id="GO:0003989">
    <property type="term" value="F:acetyl-CoA carboxylase activity"/>
    <property type="evidence" value="ECO:0007669"/>
    <property type="project" value="InterPro"/>
</dbReference>
<name>A0A0W0GI45_9CHLR</name>
<evidence type="ECO:0000259" key="3">
    <source>
        <dbReference type="PROSITE" id="PS50989"/>
    </source>
</evidence>
<dbReference type="PANTHER" id="PTHR43842:SF2">
    <property type="entry name" value="PROPIONYL-COA CARBOXYLASE BETA CHAIN, MITOCHONDRIAL"/>
    <property type="match status" value="1"/>
</dbReference>
<gene>
    <name evidence="4" type="ORF">DEALK_10730</name>
</gene>
<dbReference type="STRING" id="1217799.DEALK_10730"/>
<dbReference type="InterPro" id="IPR000438">
    <property type="entry name" value="Acetyl_CoA_COase_Trfase_b_su"/>
</dbReference>
<dbReference type="GO" id="GO:0009317">
    <property type="term" value="C:acetyl-CoA carboxylase complex"/>
    <property type="evidence" value="ECO:0007669"/>
    <property type="project" value="InterPro"/>
</dbReference>
<proteinExistence type="inferred from homology"/>
<dbReference type="EMBL" id="LFDV01000002">
    <property type="protein sequence ID" value="KTB48228.1"/>
    <property type="molecule type" value="Genomic_DNA"/>
</dbReference>
<dbReference type="InterPro" id="IPR034733">
    <property type="entry name" value="AcCoA_carboxyl_beta"/>
</dbReference>
<dbReference type="FunFam" id="3.90.226.10:FF:000017">
    <property type="entry name" value="Propionyl-CoA carboxylase subunit beta 5"/>
    <property type="match status" value="1"/>
</dbReference>
<organism evidence="4 5">
    <name type="scientific">Dehalogenimonas alkenigignens</name>
    <dbReference type="NCBI Taxonomy" id="1217799"/>
    <lineage>
        <taxon>Bacteria</taxon>
        <taxon>Bacillati</taxon>
        <taxon>Chloroflexota</taxon>
        <taxon>Dehalococcoidia</taxon>
        <taxon>Dehalococcoidales</taxon>
        <taxon>Dehalococcoidaceae</taxon>
        <taxon>Dehalogenimonas</taxon>
    </lineage>
</organism>
<dbReference type="PATRIC" id="fig|1217799.6.peg.1105"/>
<comment type="similarity">
    <text evidence="1">Belongs to the AccD/PCCB family.</text>
</comment>
<dbReference type="GO" id="GO:0004658">
    <property type="term" value="F:propionyl-CoA carboxylase activity"/>
    <property type="evidence" value="ECO:0007669"/>
    <property type="project" value="UniProtKB-EC"/>
</dbReference>